<dbReference type="AlphaFoldDB" id="A0AAV1S949"/>
<proteinExistence type="predicted"/>
<dbReference type="EMBL" id="CAWUPB010001173">
    <property type="protein sequence ID" value="CAK7347994.1"/>
    <property type="molecule type" value="Genomic_DNA"/>
</dbReference>
<organism evidence="2 3">
    <name type="scientific">Dovyalis caffra</name>
    <dbReference type="NCBI Taxonomy" id="77055"/>
    <lineage>
        <taxon>Eukaryota</taxon>
        <taxon>Viridiplantae</taxon>
        <taxon>Streptophyta</taxon>
        <taxon>Embryophyta</taxon>
        <taxon>Tracheophyta</taxon>
        <taxon>Spermatophyta</taxon>
        <taxon>Magnoliopsida</taxon>
        <taxon>eudicotyledons</taxon>
        <taxon>Gunneridae</taxon>
        <taxon>Pentapetalae</taxon>
        <taxon>rosids</taxon>
        <taxon>fabids</taxon>
        <taxon>Malpighiales</taxon>
        <taxon>Salicaceae</taxon>
        <taxon>Flacourtieae</taxon>
        <taxon>Dovyalis</taxon>
    </lineage>
</organism>
<evidence type="ECO:0000256" key="1">
    <source>
        <dbReference type="SAM" id="MobiDB-lite"/>
    </source>
</evidence>
<gene>
    <name evidence="2" type="ORF">DCAF_LOCUS20686</name>
</gene>
<comment type="caution">
    <text evidence="2">The sequence shown here is derived from an EMBL/GenBank/DDBJ whole genome shotgun (WGS) entry which is preliminary data.</text>
</comment>
<protein>
    <recommendedName>
        <fullName evidence="4">DUF4378 domain-containing protein</fullName>
    </recommendedName>
</protein>
<sequence length="468" mass="53027">MGSSYNSCSTTNLKQRDHFSVERRPTLLKDFLVDDSNSCSLSGFTSFPRKPCDPKTLVEIDLRSPKNIANPTNNIASYKLLRSRSKAAASTTISALQAMINAVKNIHFTAIKSPSVLPRSLSRRLSKKKSQNKQSEVKNTVTVKDIIRWRSFRDIVEEKSPPLPSSPHHCTTTTTGSPSTTPRSGSSWCDSDFTSDYLPSWNGNFDECGAKEVEAGKTFLPCVGEDSLEAIAETGTYTKVGPKEDEEEQQNSPVSVIDFEYEEDEESSSSFDQSLATVERTREKIMEKIRRFETLAKLDPVDLDNWTSIDENISSGEDDDNDEDVDHELEGIEETNTSYEEEELPEVEEKAWKLLNHVKESGLECCNDNMDLLLDFFRDELTARTYEWKKNGIEVELLNKAKAWINGEDSLWAVGWELEHKKEVHVRDMDREGRWNKFEEEQQQLALEIENGVLGLLVDDLLLDLISS</sequence>
<accession>A0AAV1S949</accession>
<name>A0AAV1S949_9ROSI</name>
<dbReference type="PANTHER" id="PTHR33623:SF17">
    <property type="entry name" value="DUF4378 DOMAIN-CONTAINING PROTEIN"/>
    <property type="match status" value="1"/>
</dbReference>
<evidence type="ECO:0000313" key="2">
    <source>
        <dbReference type="EMBL" id="CAK7347994.1"/>
    </source>
</evidence>
<feature type="region of interest" description="Disordered" evidence="1">
    <location>
        <begin position="158"/>
        <end position="188"/>
    </location>
</feature>
<reference evidence="2 3" key="1">
    <citation type="submission" date="2024-01" db="EMBL/GenBank/DDBJ databases">
        <authorList>
            <person name="Waweru B."/>
        </authorList>
    </citation>
    <scope>NUCLEOTIDE SEQUENCE [LARGE SCALE GENOMIC DNA]</scope>
</reference>
<keyword evidence="3" id="KW-1185">Reference proteome</keyword>
<evidence type="ECO:0000313" key="3">
    <source>
        <dbReference type="Proteomes" id="UP001314170"/>
    </source>
</evidence>
<dbReference type="Proteomes" id="UP001314170">
    <property type="component" value="Unassembled WGS sequence"/>
</dbReference>
<evidence type="ECO:0008006" key="4">
    <source>
        <dbReference type="Google" id="ProtNLM"/>
    </source>
</evidence>
<dbReference type="PANTHER" id="PTHR33623">
    <property type="entry name" value="OS04G0572500 PROTEIN"/>
    <property type="match status" value="1"/>
</dbReference>
<feature type="compositionally biased region" description="Low complexity" evidence="1">
    <location>
        <begin position="166"/>
        <end position="187"/>
    </location>
</feature>